<gene>
    <name evidence="1" type="primary">89</name>
    <name evidence="1" type="ORF">KBurrousTX_89</name>
</gene>
<dbReference type="Proteomes" id="UP000278416">
    <property type="component" value="Segment"/>
</dbReference>
<reference evidence="1 2" key="1">
    <citation type="submission" date="2018-08" db="EMBL/GenBank/DDBJ databases">
        <authorList>
            <person name="Edupali M."/>
            <person name="Eltaeb M."/>
            <person name="Griswold I."/>
            <person name="Han P."/>
            <person name="Iszauk E."/>
            <person name="Joshi S."/>
            <person name="Kim Y."/>
            <person name="Krakopolsky K."/>
            <person name="Kubyshko V."/>
            <person name="Lee J."/>
            <person name="Lee N.Y."/>
            <person name="Lumaj G."/>
            <person name="Muskovitz J."/>
            <person name="Ning J."/>
            <person name="Noll E."/>
            <person name="Persaud B."/>
            <person name="Shankar N."/>
            <person name="Shim K."/>
            <person name="Srinivasan C."/>
            <person name="Yoon I."/>
            <person name="Zhang S."/>
            <person name="Ziausyte U."/>
            <person name="Jarvik J.W."/>
            <person name="Mcguier N."/>
            <person name="Lopez A.J."/>
            <person name="Garlena R.A."/>
            <person name="Russell D.A."/>
            <person name="Pope W.H."/>
            <person name="Jacobs-Sera D."/>
            <person name="Hatfull G.F."/>
        </authorList>
    </citation>
    <scope>NUCLEOTIDE SEQUENCE [LARGE SCALE GENOMIC DNA]</scope>
</reference>
<proteinExistence type="predicted"/>
<name>A0A386K8P2_9CAUD</name>
<dbReference type="GeneID" id="55811035"/>
<evidence type="ECO:0000313" key="2">
    <source>
        <dbReference type="Proteomes" id="UP000278416"/>
    </source>
</evidence>
<protein>
    <submittedName>
        <fullName evidence="1">Uncharacterized protein</fullName>
    </submittedName>
</protein>
<accession>A0A386K8P2</accession>
<evidence type="ECO:0000313" key="1">
    <source>
        <dbReference type="EMBL" id="AYD81583.1"/>
    </source>
</evidence>
<organism evidence="1 2">
    <name type="scientific">Arthrobacter phage KBurrousTX</name>
    <dbReference type="NCBI Taxonomy" id="2315608"/>
    <lineage>
        <taxon>Viruses</taxon>
        <taxon>Duplodnaviria</taxon>
        <taxon>Heunggongvirae</taxon>
        <taxon>Uroviricota</taxon>
        <taxon>Caudoviricetes</taxon>
        <taxon>Klausavirus</taxon>
        <taxon>Klausavirus kburrousTX</taxon>
    </lineage>
</organism>
<keyword evidence="2" id="KW-1185">Reference proteome</keyword>
<dbReference type="RefSeq" id="YP_009881762.1">
    <property type="nucleotide sequence ID" value="NC_049442.1"/>
</dbReference>
<sequence length="70" mass="8656">MIKLFRRRRYVVQAFHPSDYGPFGQVRFHELYQVQDHMSMVRRSYPHTEFLIYDRVNRYTVGDYPAKNDR</sequence>
<dbReference type="KEGG" id="vg:55811035"/>
<dbReference type="EMBL" id="MH744419">
    <property type="protein sequence ID" value="AYD81583.1"/>
    <property type="molecule type" value="Genomic_DNA"/>
</dbReference>